<dbReference type="InterPro" id="IPR054670">
    <property type="entry name" value="Cas6_csf5"/>
</dbReference>
<evidence type="ECO:0000313" key="2">
    <source>
        <dbReference type="Proteomes" id="UP000035036"/>
    </source>
</evidence>
<dbReference type="EMBL" id="CP010312">
    <property type="protein sequence ID" value="AJF08226.1"/>
    <property type="molecule type" value="Genomic_DNA"/>
</dbReference>
<keyword evidence="1" id="KW-0614">Plasmid</keyword>
<protein>
    <recommendedName>
        <fullName evidence="3">CRISPR-associated protein Cas6</fullName>
    </recommendedName>
</protein>
<dbReference type="RefSeq" id="WP_040202867.1">
    <property type="nucleotide sequence ID" value="NZ_CP010312.1"/>
</dbReference>
<accession>A0A0B5FXA4</accession>
<dbReference type="HOGENOM" id="CLU_1189475_0_0_7"/>
<dbReference type="KEGG" id="gsb:GSUB_17220"/>
<proteinExistence type="predicted"/>
<evidence type="ECO:0000313" key="1">
    <source>
        <dbReference type="EMBL" id="AJF08226.1"/>
    </source>
</evidence>
<gene>
    <name evidence="1" type="ORF">GSUB_17220</name>
</gene>
<dbReference type="Proteomes" id="UP000035036">
    <property type="component" value="Plasmid pGSUB1"/>
</dbReference>
<organism evidence="1 2">
    <name type="scientific">Geoalkalibacter subterraneus</name>
    <dbReference type="NCBI Taxonomy" id="483547"/>
    <lineage>
        <taxon>Bacteria</taxon>
        <taxon>Pseudomonadati</taxon>
        <taxon>Thermodesulfobacteriota</taxon>
        <taxon>Desulfuromonadia</taxon>
        <taxon>Desulfuromonadales</taxon>
        <taxon>Geoalkalibacteraceae</taxon>
        <taxon>Geoalkalibacter</taxon>
    </lineage>
</organism>
<name>A0A0B5FXA4_9BACT</name>
<dbReference type="AlphaFoldDB" id="A0A0B5FXA4"/>
<geneLocation type="plasmid" evidence="1 2">
    <name>pGSUB1</name>
</geneLocation>
<reference evidence="1 2" key="1">
    <citation type="journal article" date="2015" name="Genome Announc.">
        <title>Genomes of Geoalkalibacter ferrihydriticus Z-0531T and Geoalkalibacter subterraneus Red1T, Two Haloalkaliphilic Metal-Reducing Deltaproteobacteria.</title>
        <authorList>
            <person name="Badalamenti J.P."/>
            <person name="Krajmalnik-Brown R."/>
            <person name="Torres C.I."/>
            <person name="Bond D.R."/>
        </authorList>
    </citation>
    <scope>NUCLEOTIDE SEQUENCE [LARGE SCALE GENOMIC DNA]</scope>
    <source>
        <strain evidence="1 2">Red1</strain>
        <plasmid evidence="2">Plasmid pGSUB1</plasmid>
    </source>
</reference>
<keyword evidence="2" id="KW-1185">Reference proteome</keyword>
<evidence type="ECO:0008006" key="3">
    <source>
        <dbReference type="Google" id="ProtNLM"/>
    </source>
</evidence>
<dbReference type="NCBIfam" id="NF045575">
    <property type="entry name" value="cas6_csf5"/>
    <property type="match status" value="1"/>
</dbReference>
<sequence>MRWQTLSIKTPEDTLRPDQARKILAAQTGTDLPPQILHYKKDLHPASGLSPFRFGARRGTVLLHAVGNQACAQLRPSSEMIIAAFESHYGRAIDSQITNGVFNKNRGHLKKFCIPYLILQQHPNVYKRIKDDLQTPECPKATALAEQKIREGIVRQYEDMGMYLEDHEYALYEVKIRGNDHGRFVPIAIKPGVFGLAARNVEFFSDLSFTGPWHVGHLVSRGYGLILPAKGGKRAV</sequence>
<dbReference type="OrthoDB" id="5785557at2"/>